<proteinExistence type="predicted"/>
<protein>
    <submittedName>
        <fullName evidence="1">Uncharacterized protein</fullName>
    </submittedName>
</protein>
<organism evidence="1 2">
    <name type="scientific">Colletotrichum higginsianum (strain IMI 349063)</name>
    <name type="common">Crucifer anthracnose fungus</name>
    <dbReference type="NCBI Taxonomy" id="759273"/>
    <lineage>
        <taxon>Eukaryota</taxon>
        <taxon>Fungi</taxon>
        <taxon>Dikarya</taxon>
        <taxon>Ascomycota</taxon>
        <taxon>Pezizomycotina</taxon>
        <taxon>Sordariomycetes</taxon>
        <taxon>Hypocreomycetidae</taxon>
        <taxon>Glomerellales</taxon>
        <taxon>Glomerellaceae</taxon>
        <taxon>Colletotrichum</taxon>
        <taxon>Colletotrichum destructivum species complex</taxon>
    </lineage>
</organism>
<evidence type="ECO:0000313" key="2">
    <source>
        <dbReference type="Proteomes" id="UP000007174"/>
    </source>
</evidence>
<dbReference type="Proteomes" id="UP000007174">
    <property type="component" value="Unassembled WGS sequence"/>
</dbReference>
<sequence>ANFLTHVSFPFSSGARVLSVFQPSSTYLASGSDVAGSRLFFASSDFVLLASGVSGLCRNLKYGIFISIIPLAK</sequence>
<dbReference type="HOGENOM" id="CLU_2711536_0_0_1"/>
<dbReference type="AlphaFoldDB" id="H1V5X1"/>
<gene>
    <name evidence="1" type="ORF">CH063_07361</name>
</gene>
<feature type="non-terminal residue" evidence="1">
    <location>
        <position position="73"/>
    </location>
</feature>
<name>H1V5X1_COLHI</name>
<accession>H1V5X1</accession>
<reference evidence="2" key="1">
    <citation type="journal article" date="2012" name="Nat. Genet.">
        <title>Lifestyle transitions in plant pathogenic Colletotrichum fungi deciphered by genome and transcriptome analyses.</title>
        <authorList>
            <person name="O'Connell R.J."/>
            <person name="Thon M.R."/>
            <person name="Hacquard S."/>
            <person name="Amyotte S.G."/>
            <person name="Kleemann J."/>
            <person name="Torres M.F."/>
            <person name="Damm U."/>
            <person name="Buiate E.A."/>
            <person name="Epstein L."/>
            <person name="Alkan N."/>
            <person name="Altmueller J."/>
            <person name="Alvarado-Balderrama L."/>
            <person name="Bauser C.A."/>
            <person name="Becker C."/>
            <person name="Birren B.W."/>
            <person name="Chen Z."/>
            <person name="Choi J."/>
            <person name="Crouch J.A."/>
            <person name="Duvick J.P."/>
            <person name="Farman M.A."/>
            <person name="Gan P."/>
            <person name="Heiman D."/>
            <person name="Henrissat B."/>
            <person name="Howard R.J."/>
            <person name="Kabbage M."/>
            <person name="Koch C."/>
            <person name="Kracher B."/>
            <person name="Kubo Y."/>
            <person name="Law A.D."/>
            <person name="Lebrun M.-H."/>
            <person name="Lee Y.-H."/>
            <person name="Miyara I."/>
            <person name="Moore N."/>
            <person name="Neumann U."/>
            <person name="Nordstroem K."/>
            <person name="Panaccione D.G."/>
            <person name="Panstruga R."/>
            <person name="Place M."/>
            <person name="Proctor R.H."/>
            <person name="Prusky D."/>
            <person name="Rech G."/>
            <person name="Reinhardt R."/>
            <person name="Rollins J.A."/>
            <person name="Rounsley S."/>
            <person name="Schardl C.L."/>
            <person name="Schwartz D.C."/>
            <person name="Shenoy N."/>
            <person name="Shirasu K."/>
            <person name="Sikhakolli U.R."/>
            <person name="Stueber K."/>
            <person name="Sukno S.A."/>
            <person name="Sweigard J.A."/>
            <person name="Takano Y."/>
            <person name="Takahara H."/>
            <person name="Trail F."/>
            <person name="van der Does H.C."/>
            <person name="Voll L.M."/>
            <person name="Will I."/>
            <person name="Young S."/>
            <person name="Zeng Q."/>
            <person name="Zhang J."/>
            <person name="Zhou S."/>
            <person name="Dickman M.B."/>
            <person name="Schulze-Lefert P."/>
            <person name="Ver Loren van Themaat E."/>
            <person name="Ma L.-J."/>
            <person name="Vaillancourt L.J."/>
        </authorList>
    </citation>
    <scope>NUCLEOTIDE SEQUENCE [LARGE SCALE GENOMIC DNA]</scope>
    <source>
        <strain evidence="2">IMI 349063</strain>
    </source>
</reference>
<dbReference type="EMBL" id="CACQ02001619">
    <property type="protein sequence ID" value="CCF35623.1"/>
    <property type="molecule type" value="Genomic_DNA"/>
</dbReference>
<evidence type="ECO:0000313" key="1">
    <source>
        <dbReference type="EMBL" id="CCF35623.1"/>
    </source>
</evidence>